<protein>
    <submittedName>
        <fullName evidence="2">Uncharacterized protein</fullName>
    </submittedName>
</protein>
<evidence type="ECO:0000256" key="1">
    <source>
        <dbReference type="SAM" id="Phobius"/>
    </source>
</evidence>
<dbReference type="AlphaFoldDB" id="A0A166WGC4"/>
<dbReference type="Gene3D" id="2.60.120.260">
    <property type="entry name" value="Galactose-binding domain-like"/>
    <property type="match status" value="1"/>
</dbReference>
<dbReference type="STRING" id="436010.A0A166WGC4"/>
<dbReference type="Proteomes" id="UP000076532">
    <property type="component" value="Unassembled WGS sequence"/>
</dbReference>
<name>A0A166WGC4_9AGAM</name>
<feature type="transmembrane region" description="Helical" evidence="1">
    <location>
        <begin position="147"/>
        <end position="169"/>
    </location>
</feature>
<accession>A0A166WGC4</accession>
<sequence>MSAASPVFVEDPSSLITYSRGGWTTQYWGGYHGSSVKRTSQLGDWAAFSFKGKSISLMGAQGWDHGTFRASLDGADTDVDAYFWGGSLSNQGGQPQVVQFQVDDLGPGYHTLNITNLEAGPYGSVFELDALVIIPHPATTYSPRATFLAAGVFVLLLSITLSSVFRALLSRRKLARRPFGRHQVREALLANDDLLDGEVDLDDHAVERIAQRVAAVMRAENDAPPVYSTEATKH</sequence>
<keyword evidence="1" id="KW-1133">Transmembrane helix</keyword>
<dbReference type="OrthoDB" id="3012993at2759"/>
<proteinExistence type="predicted"/>
<evidence type="ECO:0000313" key="3">
    <source>
        <dbReference type="Proteomes" id="UP000076532"/>
    </source>
</evidence>
<keyword evidence="3" id="KW-1185">Reference proteome</keyword>
<keyword evidence="1" id="KW-0812">Transmembrane</keyword>
<reference evidence="2 3" key="1">
    <citation type="journal article" date="2016" name="Mol. Biol. Evol.">
        <title>Comparative Genomics of Early-Diverging Mushroom-Forming Fungi Provides Insights into the Origins of Lignocellulose Decay Capabilities.</title>
        <authorList>
            <person name="Nagy L.G."/>
            <person name="Riley R."/>
            <person name="Tritt A."/>
            <person name="Adam C."/>
            <person name="Daum C."/>
            <person name="Floudas D."/>
            <person name="Sun H."/>
            <person name="Yadav J.S."/>
            <person name="Pangilinan J."/>
            <person name="Larsson K.H."/>
            <person name="Matsuura K."/>
            <person name="Barry K."/>
            <person name="Labutti K."/>
            <person name="Kuo R."/>
            <person name="Ohm R.A."/>
            <person name="Bhattacharya S.S."/>
            <person name="Shirouzu T."/>
            <person name="Yoshinaga Y."/>
            <person name="Martin F.M."/>
            <person name="Grigoriev I.V."/>
            <person name="Hibbett D.S."/>
        </authorList>
    </citation>
    <scope>NUCLEOTIDE SEQUENCE [LARGE SCALE GENOMIC DNA]</scope>
    <source>
        <strain evidence="2 3">CBS 109695</strain>
    </source>
</reference>
<gene>
    <name evidence="2" type="ORF">FIBSPDRAFT_924191</name>
</gene>
<organism evidence="2 3">
    <name type="scientific">Athelia psychrophila</name>
    <dbReference type="NCBI Taxonomy" id="1759441"/>
    <lineage>
        <taxon>Eukaryota</taxon>
        <taxon>Fungi</taxon>
        <taxon>Dikarya</taxon>
        <taxon>Basidiomycota</taxon>
        <taxon>Agaricomycotina</taxon>
        <taxon>Agaricomycetes</taxon>
        <taxon>Agaricomycetidae</taxon>
        <taxon>Atheliales</taxon>
        <taxon>Atheliaceae</taxon>
        <taxon>Athelia</taxon>
    </lineage>
</organism>
<evidence type="ECO:0000313" key="2">
    <source>
        <dbReference type="EMBL" id="KZP33729.1"/>
    </source>
</evidence>
<dbReference type="EMBL" id="KV417481">
    <property type="protein sequence ID" value="KZP33729.1"/>
    <property type="molecule type" value="Genomic_DNA"/>
</dbReference>
<keyword evidence="1" id="KW-0472">Membrane</keyword>